<accession>A0ACD0NN10</accession>
<evidence type="ECO:0000313" key="2">
    <source>
        <dbReference type="Proteomes" id="UP000245626"/>
    </source>
</evidence>
<gene>
    <name evidence="1" type="ORF">IE53DRAFT_371699</name>
</gene>
<dbReference type="Proteomes" id="UP000245626">
    <property type="component" value="Unassembled WGS sequence"/>
</dbReference>
<name>A0ACD0NN10_9BASI</name>
<organism evidence="1 2">
    <name type="scientific">Violaceomyces palustris</name>
    <dbReference type="NCBI Taxonomy" id="1673888"/>
    <lineage>
        <taxon>Eukaryota</taxon>
        <taxon>Fungi</taxon>
        <taxon>Dikarya</taxon>
        <taxon>Basidiomycota</taxon>
        <taxon>Ustilaginomycotina</taxon>
        <taxon>Ustilaginomycetes</taxon>
        <taxon>Violaceomycetales</taxon>
        <taxon>Violaceomycetaceae</taxon>
        <taxon>Violaceomyces</taxon>
    </lineage>
</organism>
<dbReference type="EMBL" id="KZ820527">
    <property type="protein sequence ID" value="PWN47145.1"/>
    <property type="molecule type" value="Genomic_DNA"/>
</dbReference>
<sequence>MGSQQGFGPFGVQGGMNNGVGPGGNGGGMYMSNNGGMMLGGQSNGGGPVNPHGGGLGMGVGGGQGGQPNQNNNGMNGLQPQETGTSNSQPEYTLAGILHFLQSEWRRYERDRNEWEIERAEMRARIALLEGERRGVENLKTDLMRRVKMLEYALRQERSKYLSSGTTAGAPPKHPSLHGLEKTASGSGRSSPSRSEEMNPSSDHGQSQGHLARGSSGLASTGSYNPSTLGLGNTINGSTLMGSTGTFAGSTFGGTGQLSRGPSGAKDPRSRAKSRDYLKQCLQEINYLTSATTLNPLPERAGISGPQSSTRPRKIMMEVPPTMSQQDLPPQNGPSTGSLRRGPSGPGQLSLPNPGLGHSQSKGARSGSLTASRSPLLASEPVMEEASEAEAASERGFGSEPPSDPLGASLLAPTSEQAEEADTQHQQPARSLSPDGRFPFGMPFEQPETPAATTMPLPNGSPAQGEVGEQTSSHDPFESGSDSSDSSSVPSSGSVESNPLSADSLTDEEGENDQVTAIFKPGNHGDWARLKEAGMKEREKRDRERQQKSENAEAQLALTERVSQFLKKDRSTVRTVGDEEELANLSIATEDDENNQTARLSSESASDEQMWHSKKVLRSHLDAVRALAFAQNDICLLSCSDDNTIKFWKLDPSTLNQTNSKASSDGDPVMTFRGHSAPVTCLTISNSKRRIFSGSMDSSIRVWQLPDRNTETYPPFDKSMELGSLIGHTQAVWDMALLPQRTNDEALLATVSADGTVKIWEIQPTSPGPGQLLLSWEYFGVDPDPKTTKERENLEKSGGLPVPTSVDLCHSNLRLCAVAYTNSIVKLFDIATGHEVLKLNSDQTYDGTPGTQINKVVTHPTLPLLITAHEDRYIRMFDLDTGACTLSMIAHLDAVTSLDIDASGLTLVSGGHDCSVRFWDIVGGTIAKEPKGKSGAEPKEAGTELGQGEVAGSLGEGGSSDVNENSAICRQEMTSHRKKAGEGVLAVKYHPTAPYFASAGADGVIRIYG</sequence>
<reference evidence="1 2" key="1">
    <citation type="journal article" date="2018" name="Mol. Biol. Evol.">
        <title>Broad Genomic Sampling Reveals a Smut Pathogenic Ancestry of the Fungal Clade Ustilaginomycotina.</title>
        <authorList>
            <person name="Kijpornyongpan T."/>
            <person name="Mondo S.J."/>
            <person name="Barry K."/>
            <person name="Sandor L."/>
            <person name="Lee J."/>
            <person name="Lipzen A."/>
            <person name="Pangilinan J."/>
            <person name="LaButti K."/>
            <person name="Hainaut M."/>
            <person name="Henrissat B."/>
            <person name="Grigoriev I.V."/>
            <person name="Spatafora J.W."/>
            <person name="Aime M.C."/>
        </authorList>
    </citation>
    <scope>NUCLEOTIDE SEQUENCE [LARGE SCALE GENOMIC DNA]</scope>
    <source>
        <strain evidence="1 2">SA 807</strain>
    </source>
</reference>
<evidence type="ECO:0000313" key="1">
    <source>
        <dbReference type="EMBL" id="PWN47145.1"/>
    </source>
</evidence>
<protein>
    <submittedName>
        <fullName evidence="1">WD40 repeat-like protein</fullName>
    </submittedName>
</protein>
<keyword evidence="2" id="KW-1185">Reference proteome</keyword>
<proteinExistence type="predicted"/>